<dbReference type="AlphaFoldDB" id="A0A9D3UT76"/>
<evidence type="ECO:0000259" key="2">
    <source>
        <dbReference type="Pfam" id="PF20167"/>
    </source>
</evidence>
<feature type="domain" description="Putative plant transposon protein" evidence="2">
    <location>
        <begin position="52"/>
        <end position="206"/>
    </location>
</feature>
<dbReference type="EMBL" id="JAIQCV010000010">
    <property type="protein sequence ID" value="KAH1055984.1"/>
    <property type="molecule type" value="Genomic_DNA"/>
</dbReference>
<protein>
    <recommendedName>
        <fullName evidence="2">Putative plant transposon protein domain-containing protein</fullName>
    </recommendedName>
</protein>
<comment type="caution">
    <text evidence="3">The sequence shown here is derived from an EMBL/GenBank/DDBJ whole genome shotgun (WGS) entry which is preliminary data.</text>
</comment>
<name>A0A9D3UT76_9ROSI</name>
<dbReference type="Proteomes" id="UP000828251">
    <property type="component" value="Unassembled WGS sequence"/>
</dbReference>
<gene>
    <name evidence="3" type="ORF">J1N35_034049</name>
</gene>
<reference evidence="3 4" key="1">
    <citation type="journal article" date="2021" name="Plant Biotechnol. J.">
        <title>Multi-omics assisted identification of the key and species-specific regulatory components of drought-tolerant mechanisms in Gossypium stocksii.</title>
        <authorList>
            <person name="Yu D."/>
            <person name="Ke L."/>
            <person name="Zhang D."/>
            <person name="Wu Y."/>
            <person name="Sun Y."/>
            <person name="Mei J."/>
            <person name="Sun J."/>
            <person name="Sun Y."/>
        </authorList>
    </citation>
    <scope>NUCLEOTIDE SEQUENCE [LARGE SCALE GENOMIC DNA]</scope>
    <source>
        <strain evidence="4">cv. E1</strain>
        <tissue evidence="3">Leaf</tissue>
    </source>
</reference>
<keyword evidence="4" id="KW-1185">Reference proteome</keyword>
<feature type="region of interest" description="Disordered" evidence="1">
    <location>
        <begin position="251"/>
        <end position="305"/>
    </location>
</feature>
<dbReference type="Pfam" id="PF20167">
    <property type="entry name" value="Transposase_32"/>
    <property type="match status" value="1"/>
</dbReference>
<organism evidence="3 4">
    <name type="scientific">Gossypium stocksii</name>
    <dbReference type="NCBI Taxonomy" id="47602"/>
    <lineage>
        <taxon>Eukaryota</taxon>
        <taxon>Viridiplantae</taxon>
        <taxon>Streptophyta</taxon>
        <taxon>Embryophyta</taxon>
        <taxon>Tracheophyta</taxon>
        <taxon>Spermatophyta</taxon>
        <taxon>Magnoliopsida</taxon>
        <taxon>eudicotyledons</taxon>
        <taxon>Gunneridae</taxon>
        <taxon>Pentapetalae</taxon>
        <taxon>rosids</taxon>
        <taxon>malvids</taxon>
        <taxon>Malvales</taxon>
        <taxon>Malvaceae</taxon>
        <taxon>Malvoideae</taxon>
        <taxon>Gossypium</taxon>
    </lineage>
</organism>
<feature type="compositionally biased region" description="Acidic residues" evidence="1">
    <location>
        <begin position="254"/>
        <end position="270"/>
    </location>
</feature>
<sequence length="332" mass="38232">MPHKRTRAFAQVDKTQNKFHCEEAKIHPEKGFTLKESNYKDFMACIRQVTEAFNWGLFCEKRPSVDEELVHELYANLTSSELTEVPVRGIKVLINSNAINEFFELPNFENDEYSSLLSNFKPENLQEILEELTVPYSKWTVPKQGIHTCRREYLTPLAKVLFYFIHFSLMPSSRGTTISLERMVLLYSILTGKTIDVGKIILRKILISLYDNNSVLESQNSCKHKEDRYSQGTITDWDLYRAAGDSILQQRVEESEDPEKEEDYPTEIEPEQSAKVPNEVEPMEPEAEPDIETSMFKTPSPSPDLRDELSKLMDITYAMAATSLLELLKNNG</sequence>
<feature type="compositionally biased region" description="Acidic residues" evidence="1">
    <location>
        <begin position="281"/>
        <end position="291"/>
    </location>
</feature>
<evidence type="ECO:0000256" key="1">
    <source>
        <dbReference type="SAM" id="MobiDB-lite"/>
    </source>
</evidence>
<evidence type="ECO:0000313" key="3">
    <source>
        <dbReference type="EMBL" id="KAH1055984.1"/>
    </source>
</evidence>
<dbReference type="InterPro" id="IPR046796">
    <property type="entry name" value="Transposase_32_dom"/>
</dbReference>
<accession>A0A9D3UT76</accession>
<evidence type="ECO:0000313" key="4">
    <source>
        <dbReference type="Proteomes" id="UP000828251"/>
    </source>
</evidence>
<proteinExistence type="predicted"/>